<dbReference type="RefSeq" id="WP_192375750.1">
    <property type="nucleotide sequence ID" value="NZ_CAJHIV010000001.1"/>
</dbReference>
<organism evidence="2 3">
    <name type="scientific">Methylomonas albis</name>
    <dbReference type="NCBI Taxonomy" id="1854563"/>
    <lineage>
        <taxon>Bacteria</taxon>
        <taxon>Pseudomonadati</taxon>
        <taxon>Pseudomonadota</taxon>
        <taxon>Gammaproteobacteria</taxon>
        <taxon>Methylococcales</taxon>
        <taxon>Methylococcaceae</taxon>
        <taxon>Methylomonas</taxon>
    </lineage>
</organism>
<keyword evidence="3" id="KW-1185">Reference proteome</keyword>
<dbReference type="InterPro" id="IPR022472">
    <property type="entry name" value="VPLPA-CTERM"/>
</dbReference>
<protein>
    <submittedName>
        <fullName evidence="2">VPLPA-CTERM sorting domain-containing protein</fullName>
    </submittedName>
</protein>
<accession>A0ABR9D6F1</accession>
<dbReference type="Proteomes" id="UP000652176">
    <property type="component" value="Unassembled WGS sequence"/>
</dbReference>
<evidence type="ECO:0000256" key="1">
    <source>
        <dbReference type="SAM" id="SignalP"/>
    </source>
</evidence>
<evidence type="ECO:0000313" key="3">
    <source>
        <dbReference type="Proteomes" id="UP000652176"/>
    </source>
</evidence>
<feature type="chain" id="PRO_5046815311" evidence="1">
    <location>
        <begin position="22"/>
        <end position="207"/>
    </location>
</feature>
<feature type="signal peptide" evidence="1">
    <location>
        <begin position="1"/>
        <end position="21"/>
    </location>
</feature>
<dbReference type="NCBIfam" id="TIGR03370">
    <property type="entry name" value="VPLPA-CTERM"/>
    <property type="match status" value="1"/>
</dbReference>
<keyword evidence="1" id="KW-0732">Signal</keyword>
<reference evidence="2 3" key="1">
    <citation type="submission" date="2020-09" db="EMBL/GenBank/DDBJ databases">
        <title>Methylomonas albis sp. nov. and Methylomonas fluvii sp. nov.: Two cold-adapted methanotrophs from the River Elbe and an amended description of Methylovulum psychrotolerans strain Eb1.</title>
        <authorList>
            <person name="Bussmann I.K."/>
            <person name="Klings K.-W."/>
            <person name="Warnstedt J."/>
            <person name="Hoppert M."/>
            <person name="Saborowski A."/>
            <person name="Horn F."/>
            <person name="Liebner S."/>
        </authorList>
    </citation>
    <scope>NUCLEOTIDE SEQUENCE [LARGE SCALE GENOMIC DNA]</scope>
    <source>
        <strain evidence="2 3">EbA</strain>
    </source>
</reference>
<proteinExistence type="predicted"/>
<sequence>MKLKQLFAVALFAGTPAFASASGFLVDFEKTWDYTNGDVNDYYNGGSAADGSMGGANLGVSFVNVSGLSNDADFTYYTGAPSAQGTAYAHDTAYINVAAGVNSGLSFFYSSPVAVIGAVKAYSGLNGTGTLLGSFDLAANNSGAYDTWTQATFLFNGAAQSFDLTAAGTNFVGLDNVSSVPVPAAFWLLGSGLAMLGAVGRRGKASI</sequence>
<dbReference type="EMBL" id="JACXSS010000001">
    <property type="protein sequence ID" value="MBD9357472.1"/>
    <property type="molecule type" value="Genomic_DNA"/>
</dbReference>
<gene>
    <name evidence="2" type="ORF">IE877_16580</name>
</gene>
<name>A0ABR9D6F1_9GAMM</name>
<comment type="caution">
    <text evidence="2">The sequence shown here is derived from an EMBL/GenBank/DDBJ whole genome shotgun (WGS) entry which is preliminary data.</text>
</comment>
<evidence type="ECO:0000313" key="2">
    <source>
        <dbReference type="EMBL" id="MBD9357472.1"/>
    </source>
</evidence>